<evidence type="ECO:0000313" key="3">
    <source>
        <dbReference type="Proteomes" id="UP000299102"/>
    </source>
</evidence>
<feature type="region of interest" description="Disordered" evidence="1">
    <location>
        <begin position="78"/>
        <end position="103"/>
    </location>
</feature>
<dbReference type="AlphaFoldDB" id="A0A4C1XFX8"/>
<reference evidence="2 3" key="1">
    <citation type="journal article" date="2019" name="Commun. Biol.">
        <title>The bagworm genome reveals a unique fibroin gene that provides high tensile strength.</title>
        <authorList>
            <person name="Kono N."/>
            <person name="Nakamura H."/>
            <person name="Ohtoshi R."/>
            <person name="Tomita M."/>
            <person name="Numata K."/>
            <person name="Arakawa K."/>
        </authorList>
    </citation>
    <scope>NUCLEOTIDE SEQUENCE [LARGE SCALE GENOMIC DNA]</scope>
</reference>
<gene>
    <name evidence="2" type="ORF">EVAR_37463_1</name>
</gene>
<dbReference type="Proteomes" id="UP000299102">
    <property type="component" value="Unassembled WGS sequence"/>
</dbReference>
<evidence type="ECO:0000313" key="2">
    <source>
        <dbReference type="EMBL" id="GBP61199.1"/>
    </source>
</evidence>
<name>A0A4C1XFX8_EUMVA</name>
<evidence type="ECO:0000256" key="1">
    <source>
        <dbReference type="SAM" id="MobiDB-lite"/>
    </source>
</evidence>
<dbReference type="EMBL" id="BGZK01000807">
    <property type="protein sequence ID" value="GBP61199.1"/>
    <property type="molecule type" value="Genomic_DNA"/>
</dbReference>
<comment type="caution">
    <text evidence="2">The sequence shown here is derived from an EMBL/GenBank/DDBJ whole genome shotgun (WGS) entry which is preliminary data.</text>
</comment>
<keyword evidence="3" id="KW-1185">Reference proteome</keyword>
<proteinExistence type="predicted"/>
<accession>A0A4C1XFX8</accession>
<organism evidence="2 3">
    <name type="scientific">Eumeta variegata</name>
    <name type="common">Bagworm moth</name>
    <name type="synonym">Eumeta japonica</name>
    <dbReference type="NCBI Taxonomy" id="151549"/>
    <lineage>
        <taxon>Eukaryota</taxon>
        <taxon>Metazoa</taxon>
        <taxon>Ecdysozoa</taxon>
        <taxon>Arthropoda</taxon>
        <taxon>Hexapoda</taxon>
        <taxon>Insecta</taxon>
        <taxon>Pterygota</taxon>
        <taxon>Neoptera</taxon>
        <taxon>Endopterygota</taxon>
        <taxon>Lepidoptera</taxon>
        <taxon>Glossata</taxon>
        <taxon>Ditrysia</taxon>
        <taxon>Tineoidea</taxon>
        <taxon>Psychidae</taxon>
        <taxon>Oiketicinae</taxon>
        <taxon>Eumeta</taxon>
    </lineage>
</organism>
<protein>
    <submittedName>
        <fullName evidence="2">Uncharacterized protein</fullName>
    </submittedName>
</protein>
<sequence length="103" mass="11863">MKDERLHSIFTRTEPRAKAEIRAIFIGGVRSSTVPTFVHRCNHSECKTHASIRSVKSFRVTLITALRIGFLFNFSRVDKSERPPSRTPRRPEQSGRDRPAEEI</sequence>